<dbReference type="GO" id="GO:0010224">
    <property type="term" value="P:response to UV-B"/>
    <property type="evidence" value="ECO:0007669"/>
    <property type="project" value="TreeGrafter"/>
</dbReference>
<dbReference type="PANTHER" id="PTHR12770">
    <property type="entry name" value="RUS1 FAMILY PROTEIN C16ORF58"/>
    <property type="match status" value="1"/>
</dbReference>
<comment type="caution">
    <text evidence="3">The sequence shown here is derived from an EMBL/GenBank/DDBJ whole genome shotgun (WGS) entry which is preliminary data.</text>
</comment>
<evidence type="ECO:0000313" key="4">
    <source>
        <dbReference type="Proteomes" id="UP001177140"/>
    </source>
</evidence>
<dbReference type="AlphaFoldDB" id="A0AA41SI52"/>
<evidence type="ECO:0000313" key="3">
    <source>
        <dbReference type="EMBL" id="MCL7035876.1"/>
    </source>
</evidence>
<dbReference type="GO" id="GO:0032502">
    <property type="term" value="P:developmental process"/>
    <property type="evidence" value="ECO:0007669"/>
    <property type="project" value="TreeGrafter"/>
</dbReference>
<dbReference type="InterPro" id="IPR054549">
    <property type="entry name" value="UVB_sens_RUS_dom"/>
</dbReference>
<dbReference type="Proteomes" id="UP001177140">
    <property type="component" value="Unassembled WGS sequence"/>
</dbReference>
<keyword evidence="4" id="KW-1185">Reference proteome</keyword>
<dbReference type="PANTHER" id="PTHR12770:SF22">
    <property type="entry name" value="PROTEIN ROOT UVB SENSITIVE 1, CHLOROPLASTIC"/>
    <property type="match status" value="1"/>
</dbReference>
<dbReference type="Pfam" id="PF04884">
    <property type="entry name" value="UVB_sens_prot"/>
    <property type="match status" value="1"/>
</dbReference>
<feature type="domain" description="Protein root UVB sensitive/RUS" evidence="2">
    <location>
        <begin position="49"/>
        <end position="204"/>
    </location>
</feature>
<protein>
    <recommendedName>
        <fullName evidence="2">Protein root UVB sensitive/RUS domain-containing protein</fullName>
    </recommendedName>
</protein>
<name>A0AA41SI52_PAPNU</name>
<reference evidence="3" key="1">
    <citation type="submission" date="2022-03" db="EMBL/GenBank/DDBJ databases">
        <title>A functionally conserved STORR gene fusion in Papaver species that diverged 16.8 million years ago.</title>
        <authorList>
            <person name="Catania T."/>
        </authorList>
    </citation>
    <scope>NUCLEOTIDE SEQUENCE</scope>
    <source>
        <strain evidence="3">S-191538</strain>
    </source>
</reference>
<sequence>MTVCAGKRGKWIRLLPDHSQDAFVVASDDETNLSFKSLAHLGFFNFVQSQCRQLFIQLMLPQGYPSSVSNDYLEYSLWRAVQGIASQISGVPPALLYAVGLGKGAIPTAAAVSWVLKDGIGYLSKILLSKYGRHFDMNPKGWRLFADLLENTAYGLEILTPSFPHLFVFIGAAAGAGRSAASLIQASTRSCFYAGFAAQRNFAE</sequence>
<evidence type="ECO:0000256" key="1">
    <source>
        <dbReference type="ARBA" id="ARBA00007558"/>
    </source>
</evidence>
<accession>A0AA41SI52</accession>
<dbReference type="InterPro" id="IPR006968">
    <property type="entry name" value="RUS_fam"/>
</dbReference>
<organism evidence="3 4">
    <name type="scientific">Papaver nudicaule</name>
    <name type="common">Iceland poppy</name>
    <dbReference type="NCBI Taxonomy" id="74823"/>
    <lineage>
        <taxon>Eukaryota</taxon>
        <taxon>Viridiplantae</taxon>
        <taxon>Streptophyta</taxon>
        <taxon>Embryophyta</taxon>
        <taxon>Tracheophyta</taxon>
        <taxon>Spermatophyta</taxon>
        <taxon>Magnoliopsida</taxon>
        <taxon>Ranunculales</taxon>
        <taxon>Papaveraceae</taxon>
        <taxon>Papaveroideae</taxon>
        <taxon>Papaver</taxon>
    </lineage>
</organism>
<proteinExistence type="inferred from homology"/>
<feature type="non-terminal residue" evidence="3">
    <location>
        <position position="1"/>
    </location>
</feature>
<gene>
    <name evidence="3" type="ORF">MKW94_017175</name>
</gene>
<dbReference type="GO" id="GO:0009941">
    <property type="term" value="C:chloroplast envelope"/>
    <property type="evidence" value="ECO:0007669"/>
    <property type="project" value="TreeGrafter"/>
</dbReference>
<evidence type="ECO:0000259" key="2">
    <source>
        <dbReference type="Pfam" id="PF04884"/>
    </source>
</evidence>
<dbReference type="EMBL" id="JAJJMA010162000">
    <property type="protein sequence ID" value="MCL7035876.1"/>
    <property type="molecule type" value="Genomic_DNA"/>
</dbReference>
<comment type="similarity">
    <text evidence="1">Belongs to the RUS1 family.</text>
</comment>